<comment type="caution">
    <text evidence="4">The sequence shown here is derived from an EMBL/GenBank/DDBJ whole genome shotgun (WGS) entry which is preliminary data.</text>
</comment>
<feature type="compositionally biased region" description="Basic and acidic residues" evidence="1">
    <location>
        <begin position="556"/>
        <end position="568"/>
    </location>
</feature>
<protein>
    <submittedName>
        <fullName evidence="4">Uncharacterized protein</fullName>
    </submittedName>
</protein>
<feature type="region of interest" description="Disordered" evidence="1">
    <location>
        <begin position="353"/>
        <end position="383"/>
    </location>
</feature>
<evidence type="ECO:0000313" key="5">
    <source>
        <dbReference type="Proteomes" id="UP001596200"/>
    </source>
</evidence>
<feature type="signal peptide" evidence="3">
    <location>
        <begin position="1"/>
        <end position="33"/>
    </location>
</feature>
<dbReference type="EMBL" id="JBHSPU010000014">
    <property type="protein sequence ID" value="MFC5914653.1"/>
    <property type="molecule type" value="Genomic_DNA"/>
</dbReference>
<feature type="region of interest" description="Disordered" evidence="1">
    <location>
        <begin position="542"/>
        <end position="568"/>
    </location>
</feature>
<evidence type="ECO:0000256" key="2">
    <source>
        <dbReference type="SAM" id="Phobius"/>
    </source>
</evidence>
<organism evidence="4 5">
    <name type="scientific">Streptomyces pulveraceus</name>
    <dbReference type="NCBI Taxonomy" id="68258"/>
    <lineage>
        <taxon>Bacteria</taxon>
        <taxon>Bacillati</taxon>
        <taxon>Actinomycetota</taxon>
        <taxon>Actinomycetes</taxon>
        <taxon>Kitasatosporales</taxon>
        <taxon>Streptomycetaceae</taxon>
        <taxon>Streptomyces</taxon>
    </lineage>
</organism>
<accession>A0ABW1GKH1</accession>
<feature type="region of interest" description="Disordered" evidence="1">
    <location>
        <begin position="699"/>
        <end position="767"/>
    </location>
</feature>
<keyword evidence="2" id="KW-0472">Membrane</keyword>
<evidence type="ECO:0000256" key="3">
    <source>
        <dbReference type="SAM" id="SignalP"/>
    </source>
</evidence>
<keyword evidence="3" id="KW-0732">Signal</keyword>
<name>A0ABW1GKH1_9ACTN</name>
<feature type="compositionally biased region" description="Basic and acidic residues" evidence="1">
    <location>
        <begin position="300"/>
        <end position="320"/>
    </location>
</feature>
<reference evidence="5" key="1">
    <citation type="journal article" date="2019" name="Int. J. Syst. Evol. Microbiol.">
        <title>The Global Catalogue of Microorganisms (GCM) 10K type strain sequencing project: providing services to taxonomists for standard genome sequencing and annotation.</title>
        <authorList>
            <consortium name="The Broad Institute Genomics Platform"/>
            <consortium name="The Broad Institute Genome Sequencing Center for Infectious Disease"/>
            <person name="Wu L."/>
            <person name="Ma J."/>
        </authorList>
    </citation>
    <scope>NUCLEOTIDE SEQUENCE [LARGE SCALE GENOMIC DNA]</scope>
    <source>
        <strain evidence="5">JCM 4147</strain>
    </source>
</reference>
<keyword evidence="2" id="KW-0812">Transmembrane</keyword>
<sequence length="801" mass="87193">MTHRTRHRLTTTVSSITAALALTLPLVGSAAFASPSQAARPTAGRPGAAVAPASAPALPTGVPDSGKLPYYDDRLMKELLMIRLAMANGQPGRAFSEWSNVAFTLVDPTGLSEEQLDAIVENPPRGSGPLVVYRKADLFEFRDYLPEGAYQRVRDAGLDHLLMVGGMSFPKRQNPDETTDPGSHSEPLVLRALERLSADPDYDGASFDELTWASERDFCQQCRQLIDGGARRFHSYDYDLTDTEVSERNQKIAVAMKKHTTDKARERAVAKINAEYKKIASTRNAETRLRLGKDITKARKEYGEEQRREKEYQEATKDTLKVPGAPCPGTTVNNASMHGSSPVTLANPAVFTRSGPLRSQPCDQDEGASAPRGSGLAKALADPASAPGGIDFTTLELRYLSDSGKGLRYAFGAGPGGPDNDKNAAAGVKAAKESSDAFFVWLSMPRSTFWVNLNPTEPDRIVDAKLGRTDVGRILLQADLQLKRTTAALIHPKTALGKKFWNRIGGRCMSFRTWIVPGRARVNEQGDQLYILDAPLKVKMESQHLSGQGSEGAASCKDRSDPGSEARNEKTFRDLILPGIERAVNHAAQYADLRRVYLSRVAAEWYRERDTRSPSTYGDLIDRGDVSRWETRTKWKPRDTFDAYVHSYKHGEFKVTERSRKGNYIYTRTYVYGGVDLSRLHLQKVPSADAFRDRWAGMRQDTARSAQTARPAANGSQIWMGGDNSVTDKGSSGTGGGKGSGNGHDGAGSDKGLNSAQSARDSSGVLGGPLVPTLVGAGLLSVVVLVRRRAGRVRPGPGRGR</sequence>
<proteinExistence type="predicted"/>
<dbReference type="Proteomes" id="UP001596200">
    <property type="component" value="Unassembled WGS sequence"/>
</dbReference>
<evidence type="ECO:0000256" key="1">
    <source>
        <dbReference type="SAM" id="MobiDB-lite"/>
    </source>
</evidence>
<feature type="compositionally biased region" description="Gly residues" evidence="1">
    <location>
        <begin position="732"/>
        <end position="746"/>
    </location>
</feature>
<feature type="compositionally biased region" description="Low complexity" evidence="1">
    <location>
        <begin position="38"/>
        <end position="58"/>
    </location>
</feature>
<feature type="transmembrane region" description="Helical" evidence="2">
    <location>
        <begin position="765"/>
        <end position="786"/>
    </location>
</feature>
<evidence type="ECO:0000313" key="4">
    <source>
        <dbReference type="EMBL" id="MFC5914653.1"/>
    </source>
</evidence>
<feature type="chain" id="PRO_5046281415" evidence="3">
    <location>
        <begin position="34"/>
        <end position="801"/>
    </location>
</feature>
<feature type="region of interest" description="Disordered" evidence="1">
    <location>
        <begin position="37"/>
        <end position="58"/>
    </location>
</feature>
<keyword evidence="2" id="KW-1133">Transmembrane helix</keyword>
<feature type="compositionally biased region" description="Polar residues" evidence="1">
    <location>
        <begin position="752"/>
        <end position="761"/>
    </location>
</feature>
<feature type="region of interest" description="Disordered" evidence="1">
    <location>
        <begin position="300"/>
        <end position="327"/>
    </location>
</feature>
<gene>
    <name evidence="4" type="ORF">ACFP1B_14595</name>
</gene>
<keyword evidence="5" id="KW-1185">Reference proteome</keyword>
<dbReference type="RefSeq" id="WP_344508336.1">
    <property type="nucleotide sequence ID" value="NZ_BAAATU010000006.1"/>
</dbReference>